<reference evidence="1 2" key="1">
    <citation type="submission" date="2013-01" db="EMBL/GenBank/DDBJ databases">
        <authorList>
            <person name="Harkins D.M."/>
            <person name="Durkin A.S."/>
            <person name="Brinkac L.M."/>
            <person name="Haft D.H."/>
            <person name="Selengut J.D."/>
            <person name="Sanka R."/>
            <person name="DePew J."/>
            <person name="Purushe J."/>
            <person name="Matthias M.A."/>
            <person name="Vinetz J.M."/>
            <person name="Sutton G.G."/>
            <person name="Nierman W.C."/>
            <person name="Fouts D.E."/>
        </authorList>
    </citation>
    <scope>NUCLEOTIDE SEQUENCE [LARGE SCALE GENOMIC DNA]</scope>
    <source>
        <strain evidence="1 2">CBC1416</strain>
    </source>
</reference>
<organism evidence="1 2">
    <name type="scientific">Leptospira santarosai str. CBC1416</name>
    <dbReference type="NCBI Taxonomy" id="1193059"/>
    <lineage>
        <taxon>Bacteria</taxon>
        <taxon>Pseudomonadati</taxon>
        <taxon>Spirochaetota</taxon>
        <taxon>Spirochaetia</taxon>
        <taxon>Leptospirales</taxon>
        <taxon>Leptospiraceae</taxon>
        <taxon>Leptospira</taxon>
    </lineage>
</organism>
<evidence type="ECO:0000313" key="2">
    <source>
        <dbReference type="Proteomes" id="UP000012149"/>
    </source>
</evidence>
<dbReference type="AlphaFoldDB" id="M6WB86"/>
<dbReference type="EMBL" id="AKWE02000048">
    <property type="protein sequence ID" value="EMO59013.1"/>
    <property type="molecule type" value="Genomic_DNA"/>
</dbReference>
<protein>
    <submittedName>
        <fullName evidence="1">Uncharacterized protein</fullName>
    </submittedName>
</protein>
<dbReference type="Proteomes" id="UP000012149">
    <property type="component" value="Unassembled WGS sequence"/>
</dbReference>
<accession>M6WB86</accession>
<name>M6WB86_9LEPT</name>
<sequence>MNIFPGTEIFYEKDQIIQKMLTADPINLKSLHKWNRLDAIPYKALEKFEDYYLLYIHPIHTYKYRLFLTNQKDLIPFLKVRINPDRLEGVDLILSSLDFSEYIICNHDGEIYTL</sequence>
<comment type="caution">
    <text evidence="1">The sequence shown here is derived from an EMBL/GenBank/DDBJ whole genome shotgun (WGS) entry which is preliminary data.</text>
</comment>
<proteinExistence type="predicted"/>
<evidence type="ECO:0000313" key="1">
    <source>
        <dbReference type="EMBL" id="EMO59013.1"/>
    </source>
</evidence>
<gene>
    <name evidence="1" type="ORF">LEP1GSC161_3459</name>
</gene>